<dbReference type="EMBL" id="JXSX01000001">
    <property type="protein sequence ID" value="KIR66299.1"/>
    <property type="molecule type" value="Genomic_DNA"/>
</dbReference>
<accession>A0A0D0X601</accession>
<dbReference type="GeneID" id="301305266"/>
<dbReference type="RefSeq" id="WP_043963188.1">
    <property type="nucleotide sequence ID" value="NZ_JBEZEP010000066.1"/>
</dbReference>
<evidence type="ECO:0000313" key="3">
    <source>
        <dbReference type="Proteomes" id="UP000032254"/>
    </source>
</evidence>
<dbReference type="PATRIC" id="fig|47853.6.peg.3004"/>
<proteinExistence type="predicted"/>
<evidence type="ECO:0000313" key="2">
    <source>
        <dbReference type="EMBL" id="KIR66299.1"/>
    </source>
</evidence>
<dbReference type="Pfam" id="PF12770">
    <property type="entry name" value="CHAT"/>
    <property type="match status" value="1"/>
</dbReference>
<dbReference type="Proteomes" id="UP000032254">
    <property type="component" value="Unassembled WGS sequence"/>
</dbReference>
<sequence length="552" mass="58518">MPDDTWTLRWVAAQARTRLGELVADAEAAARIDKLLAEALARPPGVLADLALARALRGDPALERWAMETLRAAESRFRAEPGSAPPVRYLTTSLPHQARLGTRFPLHVTISRDGGPGSVPTRPFPVPERGVDVLVTVASPTLSIESDAVHVVRVHPGDDPDGVVFVLGAAEEGRHEVTVRAFLDGGGSQIAAMVRTVLVTDSASYAPPHRLTARVEHLTPRPDEVALQVDRHRDGYAFRLVGRDGPTATAESVPRGLLADLLRTVNAAARGTGGRPAAVRGELAGYGTLLWRALPPEIGREVEARLATATGLTICSDVSELPWELLLPPTWDEFPAERLAVMRQTGGHSPARSLALTDAVFVHGRNPPTGAVAEIRGVNAGLDTPGALVTSTEELLRRIERGDFGLLHLACHQDQPGADSDGGVAMDDGRFRPVALARAAARGSLRARCPLVFFNACRSVDGGSYDTLMGGWANEFVRAGAGAFVGSTWAVRTDSAHRYADRFYAELRGGAPLAAASFAARRELLADPGDPTGLAYAVYGDPQATVLTGATA</sequence>
<comment type="caution">
    <text evidence="2">The sequence shown here is derived from an EMBL/GenBank/DDBJ whole genome shotgun (WGS) entry which is preliminary data.</text>
</comment>
<name>A0A0D0X601_9ACTN</name>
<dbReference type="AlphaFoldDB" id="A0A0D0X601"/>
<reference evidence="2 3" key="1">
    <citation type="submission" date="2015-01" db="EMBL/GenBank/DDBJ databases">
        <title>Sequencing and annotation of Micromonospora carbonacea strain JXNU-1 genome.</title>
        <authorList>
            <person name="Long Z."/>
            <person name="Huang Y."/>
            <person name="Jiang Y."/>
        </authorList>
    </citation>
    <scope>NUCLEOTIDE SEQUENCE [LARGE SCALE GENOMIC DNA]</scope>
    <source>
        <strain evidence="2 3">JXNU-1</strain>
    </source>
</reference>
<evidence type="ECO:0000259" key="1">
    <source>
        <dbReference type="Pfam" id="PF12770"/>
    </source>
</evidence>
<organism evidence="2 3">
    <name type="scientific">Micromonospora haikouensis</name>
    <dbReference type="NCBI Taxonomy" id="686309"/>
    <lineage>
        <taxon>Bacteria</taxon>
        <taxon>Bacillati</taxon>
        <taxon>Actinomycetota</taxon>
        <taxon>Actinomycetes</taxon>
        <taxon>Micromonosporales</taxon>
        <taxon>Micromonosporaceae</taxon>
        <taxon>Micromonospora</taxon>
    </lineage>
</organism>
<dbReference type="InterPro" id="IPR024983">
    <property type="entry name" value="CHAT_dom"/>
</dbReference>
<keyword evidence="3" id="KW-1185">Reference proteome</keyword>
<dbReference type="OrthoDB" id="163530at2"/>
<gene>
    <name evidence="2" type="ORF">TK50_14230</name>
</gene>
<feature type="domain" description="CHAT" evidence="1">
    <location>
        <begin position="379"/>
        <end position="530"/>
    </location>
</feature>
<protein>
    <recommendedName>
        <fullName evidence="1">CHAT domain-containing protein</fullName>
    </recommendedName>
</protein>